<feature type="signal peptide" evidence="2">
    <location>
        <begin position="1"/>
        <end position="23"/>
    </location>
</feature>
<evidence type="ECO:0000256" key="2">
    <source>
        <dbReference type="SAM" id="SignalP"/>
    </source>
</evidence>
<gene>
    <name evidence="3" type="ORF">N4264_06370</name>
</gene>
<reference evidence="3" key="1">
    <citation type="submission" date="2022-09" db="EMBL/GenBank/DDBJ databases">
        <title>Tahibacter sp. nov., isolated from a fresh water.</title>
        <authorList>
            <person name="Baek J.H."/>
            <person name="Lee J.K."/>
            <person name="Kim J.M."/>
            <person name="Jeon C.O."/>
        </authorList>
    </citation>
    <scope>NUCLEOTIDE SEQUENCE</scope>
    <source>
        <strain evidence="3">W38</strain>
    </source>
</reference>
<evidence type="ECO:0000313" key="4">
    <source>
        <dbReference type="Proteomes" id="UP001064632"/>
    </source>
</evidence>
<protein>
    <submittedName>
        <fullName evidence="3">Uncharacterized protein</fullName>
    </submittedName>
</protein>
<name>A0ABY6BHE3_9GAMM</name>
<feature type="compositionally biased region" description="Polar residues" evidence="1">
    <location>
        <begin position="146"/>
        <end position="162"/>
    </location>
</feature>
<keyword evidence="4" id="KW-1185">Reference proteome</keyword>
<organism evidence="3 4">
    <name type="scientific">Tahibacter amnicola</name>
    <dbReference type="NCBI Taxonomy" id="2976241"/>
    <lineage>
        <taxon>Bacteria</taxon>
        <taxon>Pseudomonadati</taxon>
        <taxon>Pseudomonadota</taxon>
        <taxon>Gammaproteobacteria</taxon>
        <taxon>Lysobacterales</taxon>
        <taxon>Rhodanobacteraceae</taxon>
        <taxon>Tahibacter</taxon>
    </lineage>
</organism>
<dbReference type="RefSeq" id="WP_261696228.1">
    <property type="nucleotide sequence ID" value="NZ_CP104694.1"/>
</dbReference>
<dbReference type="EMBL" id="CP104694">
    <property type="protein sequence ID" value="UXI69270.1"/>
    <property type="molecule type" value="Genomic_DNA"/>
</dbReference>
<evidence type="ECO:0000256" key="1">
    <source>
        <dbReference type="SAM" id="MobiDB-lite"/>
    </source>
</evidence>
<feature type="chain" id="PRO_5046643684" evidence="2">
    <location>
        <begin position="24"/>
        <end position="162"/>
    </location>
</feature>
<feature type="region of interest" description="Disordered" evidence="1">
    <location>
        <begin position="138"/>
        <end position="162"/>
    </location>
</feature>
<dbReference type="Proteomes" id="UP001064632">
    <property type="component" value="Chromosome"/>
</dbReference>
<accession>A0ABY6BHE3</accession>
<sequence>MKFRMVSLAAATLFSLFTLTAQAKDQPAENVLTAENKTQFETQAASIRSQIKQGGRYEFVTDAERETINRQLAVMERLLSAHSDGSAFRENEKLELLNAQEQVNAILAQRDGKRLICTRRAPTGSNRPQSTCMTYADKERERRDTVNSLQESRGRTQMQRGN</sequence>
<proteinExistence type="predicted"/>
<evidence type="ECO:0000313" key="3">
    <source>
        <dbReference type="EMBL" id="UXI69270.1"/>
    </source>
</evidence>
<keyword evidence="2" id="KW-0732">Signal</keyword>